<gene>
    <name evidence="2" type="ORF">VPLFYP99_01350</name>
</gene>
<name>A0A6N3A434_VEIPA</name>
<protein>
    <submittedName>
        <fullName evidence="2">Uncharacterized protein</fullName>
    </submittedName>
</protein>
<dbReference type="EMBL" id="CACRUG010000005">
    <property type="protein sequence ID" value="VYT84988.1"/>
    <property type="molecule type" value="Genomic_DNA"/>
</dbReference>
<dbReference type="AlphaFoldDB" id="A0A6N3A434"/>
<feature type="chain" id="PRO_5026849757" evidence="1">
    <location>
        <begin position="26"/>
        <end position="170"/>
    </location>
</feature>
<evidence type="ECO:0000313" key="2">
    <source>
        <dbReference type="EMBL" id="VYT84988.1"/>
    </source>
</evidence>
<feature type="signal peptide" evidence="1">
    <location>
        <begin position="1"/>
        <end position="25"/>
    </location>
</feature>
<keyword evidence="1" id="KW-0732">Signal</keyword>
<sequence>MVINMKLKLLPLLFSFLLINTSVFAAIYPQHLLDNPNYQLVYALMDHAVYIDMSSAYLKYNSSDDFIIAVNETDAAFIFDPSTELENLKSIKGTNLVWYYKPLSPSKVFTTQVTIDSKPVILPPYIGEQYAYYSLNSGDSWMPFDIYNTAGPMRLRSKAFILLVNKLSSK</sequence>
<proteinExistence type="predicted"/>
<evidence type="ECO:0000256" key="1">
    <source>
        <dbReference type="SAM" id="SignalP"/>
    </source>
</evidence>
<organism evidence="2">
    <name type="scientific">Veillonella parvula</name>
    <name type="common">Staphylococcus parvulus</name>
    <dbReference type="NCBI Taxonomy" id="29466"/>
    <lineage>
        <taxon>Bacteria</taxon>
        <taxon>Bacillati</taxon>
        <taxon>Bacillota</taxon>
        <taxon>Negativicutes</taxon>
        <taxon>Veillonellales</taxon>
        <taxon>Veillonellaceae</taxon>
        <taxon>Veillonella</taxon>
    </lineage>
</organism>
<reference evidence="2" key="1">
    <citation type="submission" date="2019-11" db="EMBL/GenBank/DDBJ databases">
        <authorList>
            <person name="Feng L."/>
        </authorList>
    </citation>
    <scope>NUCLEOTIDE SEQUENCE</scope>
    <source>
        <strain evidence="2">VparvulaLFYP99</strain>
    </source>
</reference>
<accession>A0A6N3A434</accession>